<feature type="transmembrane region" description="Helical" evidence="1">
    <location>
        <begin position="43"/>
        <end position="66"/>
    </location>
</feature>
<keyword evidence="1" id="KW-0472">Membrane</keyword>
<feature type="transmembrane region" description="Helical" evidence="1">
    <location>
        <begin position="165"/>
        <end position="188"/>
    </location>
</feature>
<feature type="transmembrane region" description="Helical" evidence="1">
    <location>
        <begin position="6"/>
        <end position="31"/>
    </location>
</feature>
<evidence type="ECO:0000313" key="3">
    <source>
        <dbReference type="Proteomes" id="UP000005801"/>
    </source>
</evidence>
<evidence type="ECO:0000313" key="2">
    <source>
        <dbReference type="EMBL" id="EDM81586.1"/>
    </source>
</evidence>
<accession>A6FXJ8</accession>
<dbReference type="AlphaFoldDB" id="A6FXJ8"/>
<dbReference type="STRING" id="391625.PPSIR1_21754"/>
<keyword evidence="3" id="KW-1185">Reference proteome</keyword>
<protein>
    <submittedName>
        <fullName evidence="2">Phosphoenolpyruvate synthase</fullName>
    </submittedName>
</protein>
<name>A6FXJ8_9BACT</name>
<reference evidence="2 3" key="1">
    <citation type="submission" date="2007-06" db="EMBL/GenBank/DDBJ databases">
        <authorList>
            <person name="Shimkets L."/>
            <person name="Ferriera S."/>
            <person name="Johnson J."/>
            <person name="Kravitz S."/>
            <person name="Beeson K."/>
            <person name="Sutton G."/>
            <person name="Rogers Y.-H."/>
            <person name="Friedman R."/>
            <person name="Frazier M."/>
            <person name="Venter J.C."/>
        </authorList>
    </citation>
    <scope>NUCLEOTIDE SEQUENCE [LARGE SCALE GENOMIC DNA]</scope>
    <source>
        <strain evidence="2 3">SIR-1</strain>
    </source>
</reference>
<dbReference type="EMBL" id="ABCS01000002">
    <property type="protein sequence ID" value="EDM81586.1"/>
    <property type="molecule type" value="Genomic_DNA"/>
</dbReference>
<dbReference type="RefSeq" id="WP_006969197.1">
    <property type="nucleotide sequence ID" value="NZ_ABCS01000002.1"/>
</dbReference>
<proteinExistence type="predicted"/>
<dbReference type="Proteomes" id="UP000005801">
    <property type="component" value="Unassembled WGS sequence"/>
</dbReference>
<feature type="transmembrane region" description="Helical" evidence="1">
    <location>
        <begin position="78"/>
        <end position="97"/>
    </location>
</feature>
<keyword evidence="2" id="KW-0670">Pyruvate</keyword>
<dbReference type="OrthoDB" id="9787897at2"/>
<sequence>MPIPAAVLQAWAIAVGGMSSLATALIVLILLNRKRGPGAAFAFGLAYFGGYVVIGLTGVFVGASVLELDLSTGPSPTTAGVTLALGLLLSAASVRVWRRPPASLGGEDDDSFLGQVFATLDELPLARALGFGAALPLLNVKNLAIYLPAVALLASAELTPTGRALAVVSSAAIFSGGLLIPLLIRVLFPRRCADWLAAMRRWIEAHATRVAQVILPCIAVALLARGGWSFWQLYA</sequence>
<evidence type="ECO:0000256" key="1">
    <source>
        <dbReference type="SAM" id="Phobius"/>
    </source>
</evidence>
<feature type="transmembrane region" description="Helical" evidence="1">
    <location>
        <begin position="209"/>
        <end position="231"/>
    </location>
</feature>
<keyword evidence="1" id="KW-0812">Transmembrane</keyword>
<gene>
    <name evidence="2" type="ORF">PPSIR1_21754</name>
</gene>
<dbReference type="Pfam" id="PF11139">
    <property type="entry name" value="SfLAP"/>
    <property type="match status" value="1"/>
</dbReference>
<dbReference type="InterPro" id="IPR021315">
    <property type="entry name" value="Gap/Sap"/>
</dbReference>
<comment type="caution">
    <text evidence="2">The sequence shown here is derived from an EMBL/GenBank/DDBJ whole genome shotgun (WGS) entry which is preliminary data.</text>
</comment>
<keyword evidence="1" id="KW-1133">Transmembrane helix</keyword>
<organism evidence="2 3">
    <name type="scientific">Plesiocystis pacifica SIR-1</name>
    <dbReference type="NCBI Taxonomy" id="391625"/>
    <lineage>
        <taxon>Bacteria</taxon>
        <taxon>Pseudomonadati</taxon>
        <taxon>Myxococcota</taxon>
        <taxon>Polyangia</taxon>
        <taxon>Nannocystales</taxon>
        <taxon>Nannocystaceae</taxon>
        <taxon>Plesiocystis</taxon>
    </lineage>
</organism>